<dbReference type="Pfam" id="PF08239">
    <property type="entry name" value="SH3_3"/>
    <property type="match status" value="1"/>
</dbReference>
<dbReference type="EMBL" id="MUGW01000034">
    <property type="protein sequence ID" value="OXA87628.1"/>
    <property type="molecule type" value="Genomic_DNA"/>
</dbReference>
<dbReference type="AlphaFoldDB" id="A0A226H1B0"/>
<dbReference type="PROSITE" id="PS51781">
    <property type="entry name" value="SH3B"/>
    <property type="match status" value="1"/>
</dbReference>
<keyword evidence="4" id="KW-1185">Reference proteome</keyword>
<dbReference type="SMART" id="SM00287">
    <property type="entry name" value="SH3b"/>
    <property type="match status" value="1"/>
</dbReference>
<gene>
    <name evidence="3" type="ORF">B0A66_15955</name>
</gene>
<feature type="signal peptide" evidence="1">
    <location>
        <begin position="1"/>
        <end position="24"/>
    </location>
</feature>
<protein>
    <recommendedName>
        <fullName evidence="2">SH3b domain-containing protein</fullName>
    </recommendedName>
</protein>
<organism evidence="3 4">
    <name type="scientific">Flavobacterium hercynium</name>
    <dbReference type="NCBI Taxonomy" id="387094"/>
    <lineage>
        <taxon>Bacteria</taxon>
        <taxon>Pseudomonadati</taxon>
        <taxon>Bacteroidota</taxon>
        <taxon>Flavobacteriia</taxon>
        <taxon>Flavobacteriales</taxon>
        <taxon>Flavobacteriaceae</taxon>
        <taxon>Flavobacterium</taxon>
    </lineage>
</organism>
<feature type="domain" description="SH3b" evidence="2">
    <location>
        <begin position="334"/>
        <end position="398"/>
    </location>
</feature>
<evidence type="ECO:0000256" key="1">
    <source>
        <dbReference type="SAM" id="SignalP"/>
    </source>
</evidence>
<sequence>MKKYKFRIILLTTLGIFLSSNSQTKDNQVSNKNESLLVLNKKQETMEIDIFSDYAKKNNYKIISKEEFTKRCLDFFGINILDIDKENYIEINSNSGYLLSAEKQFLRTEAEGLFYNPSLDVPVSKDYAIKELNNRENRIGEKFLAYNKLLFNDDLVTLSYFINNPEIIEIVIDFDYEKSIHFFNMAIEMFKKENFIMENFNNHYLFYNNKNKGYKKDLLNNIYLRSNNNFEQINNSLVALSYNFSKAFKKIPIYQKTKDECAIYIIQLLNRFDKKNKINIGSINDQLAYVQLKNFLKSDYDFENRLKLSNYYNDTEIKELVENYNILKLDDVSETFFKINDPDGYTNLRKYQNTSSEILQRIVSGSEIEVLDNSGDWWLVETREGKRGYVHKTRIKAE</sequence>
<dbReference type="RefSeq" id="WP_089050854.1">
    <property type="nucleotide sequence ID" value="NZ_FXTV01000003.1"/>
</dbReference>
<dbReference type="InterPro" id="IPR003646">
    <property type="entry name" value="SH3-like_bac-type"/>
</dbReference>
<name>A0A226H1B0_9FLAO</name>
<keyword evidence="1" id="KW-0732">Signal</keyword>
<dbReference type="Gene3D" id="2.30.30.40">
    <property type="entry name" value="SH3 Domains"/>
    <property type="match status" value="1"/>
</dbReference>
<evidence type="ECO:0000313" key="4">
    <source>
        <dbReference type="Proteomes" id="UP000198345"/>
    </source>
</evidence>
<feature type="chain" id="PRO_5012285252" description="SH3b domain-containing protein" evidence="1">
    <location>
        <begin position="25"/>
        <end position="398"/>
    </location>
</feature>
<evidence type="ECO:0000313" key="3">
    <source>
        <dbReference type="EMBL" id="OXA87628.1"/>
    </source>
</evidence>
<comment type="caution">
    <text evidence="3">The sequence shown here is derived from an EMBL/GenBank/DDBJ whole genome shotgun (WGS) entry which is preliminary data.</text>
</comment>
<accession>A0A226H1B0</accession>
<dbReference type="Proteomes" id="UP000198345">
    <property type="component" value="Unassembled WGS sequence"/>
</dbReference>
<reference evidence="3 4" key="1">
    <citation type="submission" date="2016-11" db="EMBL/GenBank/DDBJ databases">
        <title>Whole genomes of Flavobacteriaceae.</title>
        <authorList>
            <person name="Stine C."/>
            <person name="Li C."/>
            <person name="Tadesse D."/>
        </authorList>
    </citation>
    <scope>NUCLEOTIDE SEQUENCE [LARGE SCALE GENOMIC DNA]</scope>
    <source>
        <strain evidence="3 4">DSM 18292</strain>
    </source>
</reference>
<evidence type="ECO:0000259" key="2">
    <source>
        <dbReference type="PROSITE" id="PS51781"/>
    </source>
</evidence>
<proteinExistence type="predicted"/>
<dbReference type="OrthoDB" id="7054664at2"/>